<keyword evidence="2" id="KW-1185">Reference proteome</keyword>
<gene>
    <name evidence="1" type="ORF">ECPE_LOCUS11310</name>
</gene>
<dbReference type="Proteomes" id="UP000272942">
    <property type="component" value="Unassembled WGS sequence"/>
</dbReference>
<sequence>MGLWFSKHEGLEFSVLPSTEVSGPLGLGDPDSTELNSVELETMIPALMNDESRTKHCVKLWDNWNACQREYQWSAVLLCRNLFFDALECNKKLLKDPEYFEQMRQRYLKMRAEYRRTGVEQKIVRTES</sequence>
<accession>A0A183AWH5</accession>
<dbReference type="EMBL" id="UZAN01050589">
    <property type="protein sequence ID" value="VDP88324.1"/>
    <property type="molecule type" value="Genomic_DNA"/>
</dbReference>
<evidence type="ECO:0000313" key="2">
    <source>
        <dbReference type="Proteomes" id="UP000272942"/>
    </source>
</evidence>
<proteinExistence type="predicted"/>
<reference evidence="1 2" key="2">
    <citation type="submission" date="2018-11" db="EMBL/GenBank/DDBJ databases">
        <authorList>
            <consortium name="Pathogen Informatics"/>
        </authorList>
    </citation>
    <scope>NUCLEOTIDE SEQUENCE [LARGE SCALE GENOMIC DNA]</scope>
    <source>
        <strain evidence="1 2">Egypt</strain>
    </source>
</reference>
<dbReference type="AlphaFoldDB" id="A0A183AWH5"/>
<dbReference type="WBParaSite" id="ECPE_0001134501-mRNA-1">
    <property type="protein sequence ID" value="ECPE_0001134501-mRNA-1"/>
    <property type="gene ID" value="ECPE_0001134501"/>
</dbReference>
<name>A0A183AWH5_9TREM</name>
<dbReference type="OrthoDB" id="6224010at2759"/>
<reference evidence="3" key="1">
    <citation type="submission" date="2016-06" db="UniProtKB">
        <authorList>
            <consortium name="WormBaseParasite"/>
        </authorList>
    </citation>
    <scope>IDENTIFICATION</scope>
</reference>
<protein>
    <submittedName>
        <fullName evidence="3">COX assembly mitochondrial protein</fullName>
    </submittedName>
</protein>
<evidence type="ECO:0000313" key="3">
    <source>
        <dbReference type="WBParaSite" id="ECPE_0001134501-mRNA-1"/>
    </source>
</evidence>
<organism evidence="3">
    <name type="scientific">Echinostoma caproni</name>
    <dbReference type="NCBI Taxonomy" id="27848"/>
    <lineage>
        <taxon>Eukaryota</taxon>
        <taxon>Metazoa</taxon>
        <taxon>Spiralia</taxon>
        <taxon>Lophotrochozoa</taxon>
        <taxon>Platyhelminthes</taxon>
        <taxon>Trematoda</taxon>
        <taxon>Digenea</taxon>
        <taxon>Plagiorchiida</taxon>
        <taxon>Echinostomata</taxon>
        <taxon>Echinostomatoidea</taxon>
        <taxon>Echinostomatidae</taxon>
        <taxon>Echinostoma</taxon>
    </lineage>
</organism>
<evidence type="ECO:0000313" key="1">
    <source>
        <dbReference type="EMBL" id="VDP88324.1"/>
    </source>
</evidence>